<comment type="caution">
    <text evidence="3">The sequence shown here is derived from an EMBL/GenBank/DDBJ whole genome shotgun (WGS) entry which is preliminary data.</text>
</comment>
<evidence type="ECO:0000259" key="2">
    <source>
        <dbReference type="Pfam" id="PF02720"/>
    </source>
</evidence>
<keyword evidence="4" id="KW-1185">Reference proteome</keyword>
<feature type="compositionally biased region" description="Basic residues" evidence="1">
    <location>
        <begin position="451"/>
        <end position="465"/>
    </location>
</feature>
<reference evidence="4" key="1">
    <citation type="journal article" date="2019" name="Int. J. Syst. Evol. Microbiol.">
        <title>The Global Catalogue of Microorganisms (GCM) 10K type strain sequencing project: providing services to taxonomists for standard genome sequencing and annotation.</title>
        <authorList>
            <consortium name="The Broad Institute Genomics Platform"/>
            <consortium name="The Broad Institute Genome Sequencing Center for Infectious Disease"/>
            <person name="Wu L."/>
            <person name="Ma J."/>
        </authorList>
    </citation>
    <scope>NUCLEOTIDE SEQUENCE [LARGE SCALE GENOMIC DNA]</scope>
    <source>
        <strain evidence="4">JCM 32206</strain>
    </source>
</reference>
<evidence type="ECO:0000313" key="3">
    <source>
        <dbReference type="EMBL" id="GAA4475659.1"/>
    </source>
</evidence>
<sequence>MAESFAAVGIDLRLRLPRTRAAFETGDLDLARVRSISRETAGLSAATVTALEPQILAAARHLSPGPLAGEIERLVAAHSPDEAAEQREDVQRFSRRVVKRSGRGCSTVEVTVTPQEGEAIMQLVAEFAGTACRHDRRGAQEKLVDSVPALAHREPYLECSCGRDDCEAPKTDALPGRRAPLTQITVDPPTLIGLLSEPAYLHGHGLIDPDFARQLAANGTWRAMLTEVLDLAEELGLLERNTGDGAGGGHYEPSTDEDPSPSSEGPTSPSGQSLTRDTPTSPPPRFCVRSFLARGSRRTAGPIPETRGRATSPPPQRIVPTSVGTMAEAVLAAVRANPALARGALRDGHGGLIVPPAGALTYRPDAATAALVRARDRHCRFPGCTRPAAQCQLDHIVEYLAWNPVAGGWTVVSNLQCLCAFHHQLKTLGLWHVVALGDPRTTGHALLWTSTRHHERHPPRRSNRHPRPDRPTPPRHRPPRRTDVAGHHSRRRCATVLGPETLDRDLPAPYRRNRQHGARRRELSYRA</sequence>
<evidence type="ECO:0000256" key="1">
    <source>
        <dbReference type="SAM" id="MobiDB-lite"/>
    </source>
</evidence>
<proteinExistence type="predicted"/>
<accession>A0ABP8NZE0</accession>
<feature type="region of interest" description="Disordered" evidence="1">
    <location>
        <begin position="240"/>
        <end position="319"/>
    </location>
</feature>
<feature type="domain" description="DUF222" evidence="2">
    <location>
        <begin position="2"/>
        <end position="222"/>
    </location>
</feature>
<evidence type="ECO:0000313" key="4">
    <source>
        <dbReference type="Proteomes" id="UP001501183"/>
    </source>
</evidence>
<name>A0ABP8NZE0_9NOCA</name>
<protein>
    <recommendedName>
        <fullName evidence="2">DUF222 domain-containing protein</fullName>
    </recommendedName>
</protein>
<organism evidence="3 4">
    <name type="scientific">Rhodococcus olei</name>
    <dbReference type="NCBI Taxonomy" id="2161675"/>
    <lineage>
        <taxon>Bacteria</taxon>
        <taxon>Bacillati</taxon>
        <taxon>Actinomycetota</taxon>
        <taxon>Actinomycetes</taxon>
        <taxon>Mycobacteriales</taxon>
        <taxon>Nocardiaceae</taxon>
        <taxon>Rhodococcus</taxon>
    </lineage>
</organism>
<gene>
    <name evidence="3" type="ORF">GCM10023094_13560</name>
</gene>
<dbReference type="InterPro" id="IPR003870">
    <property type="entry name" value="DUF222"/>
</dbReference>
<dbReference type="CDD" id="cd00085">
    <property type="entry name" value="HNHc"/>
    <property type="match status" value="1"/>
</dbReference>
<feature type="compositionally biased region" description="Low complexity" evidence="1">
    <location>
        <begin position="260"/>
        <end position="271"/>
    </location>
</feature>
<dbReference type="Proteomes" id="UP001501183">
    <property type="component" value="Unassembled WGS sequence"/>
</dbReference>
<dbReference type="EMBL" id="BAABFB010000029">
    <property type="protein sequence ID" value="GAA4475659.1"/>
    <property type="molecule type" value="Genomic_DNA"/>
</dbReference>
<dbReference type="InterPro" id="IPR003615">
    <property type="entry name" value="HNH_nuc"/>
</dbReference>
<dbReference type="Pfam" id="PF02720">
    <property type="entry name" value="DUF222"/>
    <property type="match status" value="1"/>
</dbReference>
<feature type="region of interest" description="Disordered" evidence="1">
    <location>
        <begin position="449"/>
        <end position="527"/>
    </location>
</feature>